<proteinExistence type="predicted"/>
<sequence>MTRGIDGAREVAVHSLDYEHDREFVAESISSDTEAIPTHPDQDNLSGGLINRLPVQNRSVGAADWLGARLNRIALIS</sequence>
<comment type="caution">
    <text evidence="1">The sequence shown here is derived from an EMBL/GenBank/DDBJ whole genome shotgun (WGS) entry which is preliminary data.</text>
</comment>
<keyword evidence="2" id="KW-1185">Reference proteome</keyword>
<reference evidence="1 2" key="1">
    <citation type="submission" date="2020-08" db="EMBL/GenBank/DDBJ databases">
        <title>Plant Genome Project.</title>
        <authorList>
            <person name="Zhang R.-G."/>
        </authorList>
    </citation>
    <scope>NUCLEOTIDE SEQUENCE [LARGE SCALE GENOMIC DNA]</scope>
    <source>
        <tissue evidence="1">Rhizome</tissue>
    </source>
</reference>
<evidence type="ECO:0000313" key="1">
    <source>
        <dbReference type="EMBL" id="KAG6494820.1"/>
    </source>
</evidence>
<dbReference type="AlphaFoldDB" id="A0A8J5FTQ4"/>
<accession>A0A8J5FTQ4</accession>
<protein>
    <submittedName>
        <fullName evidence="1">Uncharacterized protein</fullName>
    </submittedName>
</protein>
<evidence type="ECO:0000313" key="2">
    <source>
        <dbReference type="Proteomes" id="UP000734854"/>
    </source>
</evidence>
<name>A0A8J5FTQ4_ZINOF</name>
<organism evidence="1 2">
    <name type="scientific">Zingiber officinale</name>
    <name type="common">Ginger</name>
    <name type="synonym">Amomum zingiber</name>
    <dbReference type="NCBI Taxonomy" id="94328"/>
    <lineage>
        <taxon>Eukaryota</taxon>
        <taxon>Viridiplantae</taxon>
        <taxon>Streptophyta</taxon>
        <taxon>Embryophyta</taxon>
        <taxon>Tracheophyta</taxon>
        <taxon>Spermatophyta</taxon>
        <taxon>Magnoliopsida</taxon>
        <taxon>Liliopsida</taxon>
        <taxon>Zingiberales</taxon>
        <taxon>Zingiberaceae</taxon>
        <taxon>Zingiber</taxon>
    </lineage>
</organism>
<gene>
    <name evidence="1" type="ORF">ZIOFF_042582</name>
</gene>
<dbReference type="EMBL" id="JACMSC010000012">
    <property type="protein sequence ID" value="KAG6494820.1"/>
    <property type="molecule type" value="Genomic_DNA"/>
</dbReference>
<dbReference type="Proteomes" id="UP000734854">
    <property type="component" value="Unassembled WGS sequence"/>
</dbReference>